<dbReference type="InterPro" id="IPR046900">
    <property type="entry name" value="ABC-3C_MC7"/>
</dbReference>
<name>A0ABW5PU18_9BACI</name>
<organism evidence="1 2">
    <name type="scientific">Terrilactibacillus laevilacticus</name>
    <dbReference type="NCBI Taxonomy" id="1380157"/>
    <lineage>
        <taxon>Bacteria</taxon>
        <taxon>Bacillati</taxon>
        <taxon>Bacillota</taxon>
        <taxon>Bacilli</taxon>
        <taxon>Bacillales</taxon>
        <taxon>Bacillaceae</taxon>
        <taxon>Terrilactibacillus</taxon>
    </lineage>
</organism>
<reference evidence="2" key="1">
    <citation type="journal article" date="2019" name="Int. J. Syst. Evol. Microbiol.">
        <title>The Global Catalogue of Microorganisms (GCM) 10K type strain sequencing project: providing services to taxonomists for standard genome sequencing and annotation.</title>
        <authorList>
            <consortium name="The Broad Institute Genomics Platform"/>
            <consortium name="The Broad Institute Genome Sequencing Center for Infectious Disease"/>
            <person name="Wu L."/>
            <person name="Ma J."/>
        </authorList>
    </citation>
    <scope>NUCLEOTIDE SEQUENCE [LARGE SCALE GENOMIC DNA]</scope>
    <source>
        <strain evidence="2">TISTR 2241</strain>
    </source>
</reference>
<gene>
    <name evidence="1" type="ORF">ACFSTF_13855</name>
</gene>
<evidence type="ECO:0000313" key="2">
    <source>
        <dbReference type="Proteomes" id="UP001597458"/>
    </source>
</evidence>
<keyword evidence="2" id="KW-1185">Reference proteome</keyword>
<dbReference type="Proteomes" id="UP001597458">
    <property type="component" value="Unassembled WGS sequence"/>
</dbReference>
<protein>
    <submittedName>
        <fullName evidence="1">ABC-three component system middle component 7</fullName>
    </submittedName>
</protein>
<comment type="caution">
    <text evidence="1">The sequence shown here is derived from an EMBL/GenBank/DDBJ whole genome shotgun (WGS) entry which is preliminary data.</text>
</comment>
<evidence type="ECO:0000313" key="1">
    <source>
        <dbReference type="EMBL" id="MFD2618391.1"/>
    </source>
</evidence>
<dbReference type="EMBL" id="JBHUMR010000015">
    <property type="protein sequence ID" value="MFD2618391.1"/>
    <property type="molecule type" value="Genomic_DNA"/>
</dbReference>
<dbReference type="RefSeq" id="WP_141191009.1">
    <property type="nucleotide sequence ID" value="NZ_JBHUMR010000015.1"/>
</dbReference>
<dbReference type="Pfam" id="PF20292">
    <property type="entry name" value="MC7"/>
    <property type="match status" value="1"/>
</dbReference>
<accession>A0ABW5PU18</accession>
<sequence>MRLPSKVTSFKESSLSRFPVILETINKNSMSPYELYEDTKKHFYNIEDFIETLDYLYALNKISFETENGRITNVI</sequence>
<proteinExistence type="predicted"/>